<dbReference type="Pfam" id="PF05235">
    <property type="entry name" value="CHAD"/>
    <property type="match status" value="1"/>
</dbReference>
<dbReference type="PANTHER" id="PTHR39339">
    <property type="entry name" value="SLR1444 PROTEIN"/>
    <property type="match status" value="1"/>
</dbReference>
<dbReference type="AlphaFoldDB" id="A0A6J7AFR6"/>
<evidence type="ECO:0000313" key="6">
    <source>
        <dbReference type="EMBL" id="CAB4853678.1"/>
    </source>
</evidence>
<dbReference type="Pfam" id="PF01928">
    <property type="entry name" value="CYTH"/>
    <property type="match status" value="1"/>
</dbReference>
<reference evidence="5" key="1">
    <citation type="submission" date="2020-05" db="EMBL/GenBank/DDBJ databases">
        <authorList>
            <person name="Chiriac C."/>
            <person name="Salcher M."/>
            <person name="Ghai R."/>
            <person name="Kavagutti S V."/>
        </authorList>
    </citation>
    <scope>NUCLEOTIDE SEQUENCE</scope>
</reference>
<dbReference type="InterPro" id="IPR038186">
    <property type="entry name" value="CHAD_dom_sf"/>
</dbReference>
<dbReference type="Gene3D" id="2.40.320.10">
    <property type="entry name" value="Hypothetical Protein Pfu-838710-001"/>
    <property type="match status" value="1"/>
</dbReference>
<evidence type="ECO:0000259" key="2">
    <source>
        <dbReference type="PROSITE" id="PS51708"/>
    </source>
</evidence>
<name>A0A6J7AFR6_9ZZZZ</name>
<evidence type="ECO:0000313" key="5">
    <source>
        <dbReference type="EMBL" id="CAB4831647.1"/>
    </source>
</evidence>
<evidence type="ECO:0000313" key="8">
    <source>
        <dbReference type="EMBL" id="CAB5001575.1"/>
    </source>
</evidence>
<evidence type="ECO:0000259" key="1">
    <source>
        <dbReference type="PROSITE" id="PS51707"/>
    </source>
</evidence>
<feature type="domain" description="CHAD" evidence="2">
    <location>
        <begin position="222"/>
        <end position="505"/>
    </location>
</feature>
<dbReference type="InterPro" id="IPR007899">
    <property type="entry name" value="CHAD_dom"/>
</dbReference>
<dbReference type="SMART" id="SM01118">
    <property type="entry name" value="CYTH"/>
    <property type="match status" value="1"/>
</dbReference>
<dbReference type="EMBL" id="CAFAAV010000196">
    <property type="protein sequence ID" value="CAB4831647.1"/>
    <property type="molecule type" value="Genomic_DNA"/>
</dbReference>
<dbReference type="EMBL" id="CAFBIY010000309">
    <property type="protein sequence ID" value="CAB4853678.1"/>
    <property type="molecule type" value="Genomic_DNA"/>
</dbReference>
<dbReference type="EMBL" id="CAFBOL010000069">
    <property type="protein sequence ID" value="CAB5001575.1"/>
    <property type="molecule type" value="Genomic_DNA"/>
</dbReference>
<dbReference type="SMART" id="SM00880">
    <property type="entry name" value="CHAD"/>
    <property type="match status" value="1"/>
</dbReference>
<dbReference type="EMBL" id="CAESGF010000021">
    <property type="protein sequence ID" value="CAB4364975.1"/>
    <property type="molecule type" value="Genomic_DNA"/>
</dbReference>
<dbReference type="EMBL" id="CAEZYF010000045">
    <property type="protein sequence ID" value="CAB4751105.1"/>
    <property type="molecule type" value="Genomic_DNA"/>
</dbReference>
<dbReference type="PANTHER" id="PTHR39339:SF1">
    <property type="entry name" value="CHAD DOMAIN-CONTAINING PROTEIN"/>
    <property type="match status" value="1"/>
</dbReference>
<dbReference type="CDD" id="cd07374">
    <property type="entry name" value="CYTH-like_Pase"/>
    <property type="match status" value="1"/>
</dbReference>
<dbReference type="SUPFAM" id="SSF55154">
    <property type="entry name" value="CYTH-like phosphatases"/>
    <property type="match status" value="1"/>
</dbReference>
<dbReference type="InterPro" id="IPR023577">
    <property type="entry name" value="CYTH_domain"/>
</dbReference>
<evidence type="ECO:0000313" key="4">
    <source>
        <dbReference type="EMBL" id="CAB4751105.1"/>
    </source>
</evidence>
<feature type="domain" description="CYTH" evidence="1">
    <location>
        <begin position="18"/>
        <end position="206"/>
    </location>
</feature>
<dbReference type="PROSITE" id="PS51707">
    <property type="entry name" value="CYTH"/>
    <property type="match status" value="1"/>
</dbReference>
<evidence type="ECO:0000313" key="7">
    <source>
        <dbReference type="EMBL" id="CAB4946083.1"/>
    </source>
</evidence>
<evidence type="ECO:0000313" key="3">
    <source>
        <dbReference type="EMBL" id="CAB4364975.1"/>
    </source>
</evidence>
<organism evidence="5">
    <name type="scientific">freshwater metagenome</name>
    <dbReference type="NCBI Taxonomy" id="449393"/>
    <lineage>
        <taxon>unclassified sequences</taxon>
        <taxon>metagenomes</taxon>
        <taxon>ecological metagenomes</taxon>
    </lineage>
</organism>
<dbReference type="InterPro" id="IPR033469">
    <property type="entry name" value="CYTH-like_dom_sf"/>
</dbReference>
<dbReference type="Gene3D" id="1.40.20.10">
    <property type="entry name" value="CHAD domain"/>
    <property type="match status" value="1"/>
</dbReference>
<dbReference type="EMBL" id="CAFBMT010000017">
    <property type="protein sequence ID" value="CAB4946083.1"/>
    <property type="molecule type" value="Genomic_DNA"/>
</dbReference>
<gene>
    <name evidence="4" type="ORF">UFOPK2656_03546</name>
    <name evidence="5" type="ORF">UFOPK3099_02151</name>
    <name evidence="6" type="ORF">UFOPK3267_03214</name>
    <name evidence="7" type="ORF">UFOPK3651_02522</name>
    <name evidence="8" type="ORF">UFOPK3931_02183</name>
    <name evidence="3" type="ORF">UFOPK4189_02733</name>
</gene>
<dbReference type="PROSITE" id="PS51708">
    <property type="entry name" value="CHAD"/>
    <property type="match status" value="1"/>
</dbReference>
<sequence length="518" mass="57193">MSTQQIEYGDRVNGVAVHQEIERKLDVPARFRLPELPHSTALPHLVLTATYYDTDDLRLARHRITMRRRTGGGDDGWHLKLPSTDDATRDELHLPLDTPGEPPQTFVNMVKGITRGAPLAPVATLRNQRRPVALLDVDGTPLAELTDDHVSVLVDGKVRSRFREIEVEAAAGRTASDLDSIVNTLIAAGAKEGSFASKAVRALGPRATEAPDVGLPPVVGPDDRAADALHAHIVRQVAIIQWQDLCIRRGLPDAVHQMRVALRRLRSALKVFECLFVHEWAEPLRDELGVLAEELGVARDTEVLEARLLNAVSAMRKVTPADRQAAEREVRAAMSRSAARGRTRAAAALDSPRHTALLDALVEAARSPRFTPAADASCREVLLPLVRDAWNDLADDVKALRRKGADEPWHRARIRAKRVRYAVDVLVPVFGKPATKFELRLSTITELLGQHQDASIASVQAHTIATHPKSAGAAGFVLGRLHAAMRAEVRQVRRDFLDTWPKVADPRLRRCLRKQESR</sequence>
<protein>
    <submittedName>
        <fullName evidence="5">Unannotated protein</fullName>
    </submittedName>
</protein>
<accession>A0A6J7AFR6</accession>
<proteinExistence type="predicted"/>